<evidence type="ECO:0000313" key="1">
    <source>
        <dbReference type="EMBL" id="CAF1999308.1"/>
    </source>
</evidence>
<accession>A0A816MZL5</accession>
<reference evidence="1" key="1">
    <citation type="submission" date="2021-01" db="EMBL/GenBank/DDBJ databases">
        <authorList>
            <consortium name="Genoscope - CEA"/>
            <person name="William W."/>
        </authorList>
    </citation>
    <scope>NUCLEOTIDE SEQUENCE</scope>
</reference>
<name>A0A816MZL5_BRANA</name>
<proteinExistence type="predicted"/>
<organism evidence="1">
    <name type="scientific">Brassica napus</name>
    <name type="common">Rape</name>
    <dbReference type="NCBI Taxonomy" id="3708"/>
    <lineage>
        <taxon>Eukaryota</taxon>
        <taxon>Viridiplantae</taxon>
        <taxon>Streptophyta</taxon>
        <taxon>Embryophyta</taxon>
        <taxon>Tracheophyta</taxon>
        <taxon>Spermatophyta</taxon>
        <taxon>Magnoliopsida</taxon>
        <taxon>eudicotyledons</taxon>
        <taxon>Gunneridae</taxon>
        <taxon>Pentapetalae</taxon>
        <taxon>rosids</taxon>
        <taxon>malvids</taxon>
        <taxon>Brassicales</taxon>
        <taxon>Brassicaceae</taxon>
        <taxon>Brassiceae</taxon>
        <taxon>Brassica</taxon>
    </lineage>
</organism>
<sequence length="145" mass="17387">MWLRSTPQVCKISADLHEDLYGSSYRVTICDRYYEVQTYTVNATYSFKSNKQTIEDSDFQPTHKLYQLICVNFIFLLCKNGLCFLSYNRDWSEKPPPFSVILVCDSLFERTKYNFEVLLMRYLIFDFSCYSQMLEFYSEKHKEGR</sequence>
<dbReference type="AlphaFoldDB" id="A0A816MZL5"/>
<protein>
    <submittedName>
        <fullName evidence="1">(rape) hypothetical protein</fullName>
    </submittedName>
</protein>
<gene>
    <name evidence="1" type="ORF">DARMORV10_C07P32920.1</name>
</gene>
<dbReference type="EMBL" id="HG994371">
    <property type="protein sequence ID" value="CAF1999308.1"/>
    <property type="molecule type" value="Genomic_DNA"/>
</dbReference>
<dbReference type="Proteomes" id="UP001295469">
    <property type="component" value="Chromosome C07"/>
</dbReference>